<dbReference type="Gene3D" id="3.40.50.10490">
    <property type="entry name" value="Glucose-6-phosphate isomerase like protein, domain 1"/>
    <property type="match status" value="1"/>
</dbReference>
<evidence type="ECO:0000313" key="3">
    <source>
        <dbReference type="Proteomes" id="UP001500957"/>
    </source>
</evidence>
<dbReference type="InterPro" id="IPR001109">
    <property type="entry name" value="Hydrogenase_HupF/HypC"/>
</dbReference>
<dbReference type="RefSeq" id="WP_344603441.1">
    <property type="nucleotide sequence ID" value="NZ_BAAAHE010000011.1"/>
</dbReference>
<gene>
    <name evidence="2" type="ORF">GCM10009547_16200</name>
</gene>
<sequence>MTATLPPVSDAALSEDLAAAALAMARRFHAGATLWVAAPDWPSHAHHVAVEFVHPVIVGTRALPAFVLAEADRAAQARVLTQAGDLLCVIARADDPVARDLLLRAPAWGLTTVWIGSGVRPEPGAADHVLWLDTDDPAAPLAGGYVRLYHLLWELTHVCFEHPGLLEPEPPTAEGTCITCSDEGRLGEVVTPPLGPGEAARVRAGLGSEEVDVTLVGEVAIGDLLLVHAGFALARVGSPS</sequence>
<accession>A0ABP3RQV6</accession>
<dbReference type="Pfam" id="PF01455">
    <property type="entry name" value="HupF_HypC"/>
    <property type="match status" value="1"/>
</dbReference>
<evidence type="ECO:0008006" key="4">
    <source>
        <dbReference type="Google" id="ProtNLM"/>
    </source>
</evidence>
<name>A0ABP3RQV6_9ACTN</name>
<dbReference type="EMBL" id="BAAAHE010000011">
    <property type="protein sequence ID" value="GAA0615063.1"/>
    <property type="molecule type" value="Genomic_DNA"/>
</dbReference>
<protein>
    <recommendedName>
        <fullName evidence="4">Hydrogenase assembly protein HupF</fullName>
    </recommendedName>
</protein>
<keyword evidence="3" id="KW-1185">Reference proteome</keyword>
<organism evidence="2 3">
    <name type="scientific">Sporichthya brevicatena</name>
    <dbReference type="NCBI Taxonomy" id="171442"/>
    <lineage>
        <taxon>Bacteria</taxon>
        <taxon>Bacillati</taxon>
        <taxon>Actinomycetota</taxon>
        <taxon>Actinomycetes</taxon>
        <taxon>Sporichthyales</taxon>
        <taxon>Sporichthyaceae</taxon>
        <taxon>Sporichthya</taxon>
    </lineage>
</organism>
<comment type="similarity">
    <text evidence="1">Belongs to the HupF/HypC family.</text>
</comment>
<comment type="caution">
    <text evidence="2">The sequence shown here is derived from an EMBL/GenBank/DDBJ whole genome shotgun (WGS) entry which is preliminary data.</text>
</comment>
<dbReference type="SUPFAM" id="SSF159127">
    <property type="entry name" value="HupF/HypC-like"/>
    <property type="match status" value="1"/>
</dbReference>
<dbReference type="Gene3D" id="2.30.30.140">
    <property type="match status" value="1"/>
</dbReference>
<evidence type="ECO:0000313" key="2">
    <source>
        <dbReference type="EMBL" id="GAA0615063.1"/>
    </source>
</evidence>
<dbReference type="Proteomes" id="UP001500957">
    <property type="component" value="Unassembled WGS sequence"/>
</dbReference>
<reference evidence="3" key="1">
    <citation type="journal article" date="2019" name="Int. J. Syst. Evol. Microbiol.">
        <title>The Global Catalogue of Microorganisms (GCM) 10K type strain sequencing project: providing services to taxonomists for standard genome sequencing and annotation.</title>
        <authorList>
            <consortium name="The Broad Institute Genomics Platform"/>
            <consortium name="The Broad Institute Genome Sequencing Center for Infectious Disease"/>
            <person name="Wu L."/>
            <person name="Ma J."/>
        </authorList>
    </citation>
    <scope>NUCLEOTIDE SEQUENCE [LARGE SCALE GENOMIC DNA]</scope>
    <source>
        <strain evidence="3">JCM 10671</strain>
    </source>
</reference>
<proteinExistence type="inferred from homology"/>
<evidence type="ECO:0000256" key="1">
    <source>
        <dbReference type="ARBA" id="ARBA00006018"/>
    </source>
</evidence>